<proteinExistence type="predicted"/>
<reference evidence="2 3" key="1">
    <citation type="journal article" date="2017" name="ISME J.">
        <title>Energy and carbon metabolisms in a deep terrestrial subsurface fluid microbial community.</title>
        <authorList>
            <person name="Momper L."/>
            <person name="Jungbluth S.P."/>
            <person name="Lee M.D."/>
            <person name="Amend J.P."/>
        </authorList>
    </citation>
    <scope>NUCLEOTIDE SEQUENCE [LARGE SCALE GENOMIC DNA]</scope>
    <source>
        <strain evidence="2">SURF_46</strain>
    </source>
</reference>
<protein>
    <submittedName>
        <fullName evidence="2">Glycosyltransferase</fullName>
    </submittedName>
</protein>
<dbReference type="Proteomes" id="UP000265540">
    <property type="component" value="Unassembled WGS sequence"/>
</dbReference>
<dbReference type="GO" id="GO:0016740">
    <property type="term" value="F:transferase activity"/>
    <property type="evidence" value="ECO:0007669"/>
    <property type="project" value="UniProtKB-KW"/>
</dbReference>
<evidence type="ECO:0000313" key="2">
    <source>
        <dbReference type="EMBL" id="RJR27585.1"/>
    </source>
</evidence>
<dbReference type="EMBL" id="QZJF01000009">
    <property type="protein sequence ID" value="RJR27585.1"/>
    <property type="molecule type" value="Genomic_DNA"/>
</dbReference>
<dbReference type="AlphaFoldDB" id="A0A3A4ZEG7"/>
<sequence length="289" mass="33563">MKDQLSRISVVTPSYNQGRFLEQCIRSVLNQGYANLEYIIIDGGSTDNSVEIIRKYEKHLAYWVSEPDEGQYHALNKGFARSTGEIMAWLNADDLYPSWTLYVVADIFRNFSDVEWISSLYPLTWNEEGWAVQCVPLPGFSRRAFLAGRKIQQESTFWRRTLWERAGGCLDVGFSLAADFELWARFWQHAELYGVAVPLGGIRNHEGRRAIRHRAQYMDETKRILQRYGTRFPIKLEATARKVQSFTKALPSDKLPKYLKSPLLRLGWYKGTNIIHQDGTWQKQEVLFP</sequence>
<keyword evidence="2" id="KW-0808">Transferase</keyword>
<organism evidence="2 3">
    <name type="scientific">candidate division WWE3 bacterium</name>
    <dbReference type="NCBI Taxonomy" id="2053526"/>
    <lineage>
        <taxon>Bacteria</taxon>
        <taxon>Katanobacteria</taxon>
    </lineage>
</organism>
<accession>A0A3A4ZEG7</accession>
<dbReference type="SUPFAM" id="SSF53448">
    <property type="entry name" value="Nucleotide-diphospho-sugar transferases"/>
    <property type="match status" value="1"/>
</dbReference>
<dbReference type="InterPro" id="IPR001173">
    <property type="entry name" value="Glyco_trans_2-like"/>
</dbReference>
<dbReference type="Gene3D" id="3.90.550.10">
    <property type="entry name" value="Spore Coat Polysaccharide Biosynthesis Protein SpsA, Chain A"/>
    <property type="match status" value="1"/>
</dbReference>
<dbReference type="PANTHER" id="PTHR22916:SF65">
    <property type="entry name" value="SLR1065 PROTEIN"/>
    <property type="match status" value="1"/>
</dbReference>
<dbReference type="CDD" id="cd06433">
    <property type="entry name" value="GT_2_WfgS_like"/>
    <property type="match status" value="1"/>
</dbReference>
<comment type="caution">
    <text evidence="2">The sequence shown here is derived from an EMBL/GenBank/DDBJ whole genome shotgun (WGS) entry which is preliminary data.</text>
</comment>
<name>A0A3A4ZEG7_UNCKA</name>
<dbReference type="Pfam" id="PF00535">
    <property type="entry name" value="Glycos_transf_2"/>
    <property type="match status" value="1"/>
</dbReference>
<evidence type="ECO:0000259" key="1">
    <source>
        <dbReference type="Pfam" id="PF00535"/>
    </source>
</evidence>
<dbReference type="PANTHER" id="PTHR22916">
    <property type="entry name" value="GLYCOSYLTRANSFERASE"/>
    <property type="match status" value="1"/>
</dbReference>
<feature type="domain" description="Glycosyltransferase 2-like" evidence="1">
    <location>
        <begin position="9"/>
        <end position="110"/>
    </location>
</feature>
<gene>
    <name evidence="2" type="ORF">C4561_01870</name>
</gene>
<evidence type="ECO:0000313" key="3">
    <source>
        <dbReference type="Proteomes" id="UP000265540"/>
    </source>
</evidence>
<dbReference type="InterPro" id="IPR029044">
    <property type="entry name" value="Nucleotide-diphossugar_trans"/>
</dbReference>